<dbReference type="AlphaFoldDB" id="J9DLV2"/>
<dbReference type="EMBL" id="AFBI03000075">
    <property type="protein sequence ID" value="EJW02362.1"/>
    <property type="molecule type" value="Genomic_DNA"/>
</dbReference>
<evidence type="ECO:0000313" key="3">
    <source>
        <dbReference type="Proteomes" id="UP000003163"/>
    </source>
</evidence>
<organism evidence="2 3">
    <name type="scientific">Edhazardia aedis (strain USNM 41457)</name>
    <name type="common">Microsporidian parasite</name>
    <dbReference type="NCBI Taxonomy" id="1003232"/>
    <lineage>
        <taxon>Eukaryota</taxon>
        <taxon>Fungi</taxon>
        <taxon>Fungi incertae sedis</taxon>
        <taxon>Microsporidia</taxon>
        <taxon>Edhazardia</taxon>
    </lineage>
</organism>
<comment type="caution">
    <text evidence="2">The sequence shown here is derived from an EMBL/GenBank/DDBJ whole genome shotgun (WGS) entry which is preliminary data.</text>
</comment>
<protein>
    <submittedName>
        <fullName evidence="2">Uncharacterized protein</fullName>
    </submittedName>
</protein>
<proteinExistence type="predicted"/>
<name>J9DLV2_EDHAE</name>
<evidence type="ECO:0000313" key="2">
    <source>
        <dbReference type="EMBL" id="EJW02362.1"/>
    </source>
</evidence>
<keyword evidence="1" id="KW-0812">Transmembrane</keyword>
<sequence>MASIGSVLNDIPSVWIYIGCSILFSALLFFGRWFLKKHFKNRANKKFKGSFDELIQSSINCNLNIVEYITKNISLQKQIWDDKKKYESSTKIKPGMATKVHVELLYKLKVHLWTICIQALESEYNSRYKQEIIQFNNSLFDTLLSEIQSSLGIDLDSDLSYNYPVRYLMFYKKLRMVFEMVFLNIGSKLAISEEIKKNGDDQLYDTDLAIDAAEKNFITNINNMRAYNSKQMNKIIAASMAILKTMEDNLLCCFKFLQNLDLKQGDS</sequence>
<reference evidence="2 3" key="1">
    <citation type="submission" date="2011-08" db="EMBL/GenBank/DDBJ databases">
        <authorList>
            <person name="Liu Z.J."/>
            <person name="Shi F.L."/>
            <person name="Lu J.Q."/>
            <person name="Li M."/>
            <person name="Wang Z.L."/>
        </authorList>
    </citation>
    <scope>NUCLEOTIDE SEQUENCE [LARGE SCALE GENOMIC DNA]</scope>
    <source>
        <strain evidence="2 3">USNM 41457</strain>
    </source>
</reference>
<gene>
    <name evidence="2" type="ORF">EDEG_03204</name>
</gene>
<feature type="transmembrane region" description="Helical" evidence="1">
    <location>
        <begin position="14"/>
        <end position="35"/>
    </location>
</feature>
<accession>J9DLV2</accession>
<keyword evidence="1" id="KW-1133">Transmembrane helix</keyword>
<evidence type="ECO:0000256" key="1">
    <source>
        <dbReference type="SAM" id="Phobius"/>
    </source>
</evidence>
<dbReference type="VEuPathDB" id="MicrosporidiaDB:EDEG_03204"/>
<keyword evidence="3" id="KW-1185">Reference proteome</keyword>
<reference evidence="3" key="2">
    <citation type="submission" date="2015-07" db="EMBL/GenBank/DDBJ databases">
        <title>Contrasting host-pathogen interactions and genome evolution in two generalist and specialist microsporidian pathogens of mosquitoes.</title>
        <authorList>
            <consortium name="The Broad Institute Genomics Platform"/>
            <consortium name="The Broad Institute Genome Sequencing Center for Infectious Disease"/>
            <person name="Cuomo C.A."/>
            <person name="Sanscrainte N.D."/>
            <person name="Goldberg J.M."/>
            <person name="Heiman D."/>
            <person name="Young S."/>
            <person name="Zeng Q."/>
            <person name="Becnel J.J."/>
            <person name="Birren B.W."/>
        </authorList>
    </citation>
    <scope>NUCLEOTIDE SEQUENCE [LARGE SCALE GENOMIC DNA]</scope>
    <source>
        <strain evidence="3">USNM 41457</strain>
    </source>
</reference>
<dbReference type="InParanoid" id="J9DLV2"/>
<dbReference type="Proteomes" id="UP000003163">
    <property type="component" value="Unassembled WGS sequence"/>
</dbReference>
<keyword evidence="1" id="KW-0472">Membrane</keyword>
<dbReference type="HOGENOM" id="CLU_090378_0_0_1"/>